<feature type="transmembrane region" description="Helical" evidence="1">
    <location>
        <begin position="140"/>
        <end position="161"/>
    </location>
</feature>
<protein>
    <recommendedName>
        <fullName evidence="6">Protease PrsW</fullName>
    </recommendedName>
</protein>
<evidence type="ECO:0000313" key="5">
    <source>
        <dbReference type="Proteomes" id="UP000050502"/>
    </source>
</evidence>
<evidence type="ECO:0000313" key="3">
    <source>
        <dbReference type="EMBL" id="KPL86303.1"/>
    </source>
</evidence>
<feature type="transmembrane region" description="Helical" evidence="1">
    <location>
        <begin position="182"/>
        <end position="199"/>
    </location>
</feature>
<feature type="transmembrane region" description="Helical" evidence="1">
    <location>
        <begin position="76"/>
        <end position="101"/>
    </location>
</feature>
<evidence type="ECO:0000313" key="2">
    <source>
        <dbReference type="EMBL" id="GAP63021.1"/>
    </source>
</evidence>
<keyword evidence="1" id="KW-0472">Membrane</keyword>
<reference evidence="4" key="3">
    <citation type="submission" date="2015-08" db="EMBL/GenBank/DDBJ databases">
        <title>Draft Genome Sequence of a Heterotrophic Facultative Anaerobic Bacterium Ardenticatena maritima Strain 110S.</title>
        <authorList>
            <person name="Kawaichi S."/>
            <person name="Yoshida T."/>
            <person name="Sako Y."/>
            <person name="Nakamura R."/>
        </authorList>
    </citation>
    <scope>NUCLEOTIDE SEQUENCE [LARGE SCALE GENOMIC DNA]</scope>
    <source>
        <strain evidence="4">110S</strain>
    </source>
</reference>
<comment type="caution">
    <text evidence="2">The sequence shown here is derived from an EMBL/GenBank/DDBJ whole genome shotgun (WGS) entry which is preliminary data.</text>
</comment>
<dbReference type="EMBL" id="BBZA01000106">
    <property type="protein sequence ID" value="GAP63021.1"/>
    <property type="molecule type" value="Genomic_DNA"/>
</dbReference>
<dbReference type="GO" id="GO:0008233">
    <property type="term" value="F:peptidase activity"/>
    <property type="evidence" value="ECO:0007669"/>
    <property type="project" value="InterPro"/>
</dbReference>
<dbReference type="OrthoDB" id="9785431at2"/>
<sequence>MMLLIVALVSFVAAVIPMLFYAYVAWSLDHHEKEPLWLLAVTFLWGAVPAVVLSLFAELLFDVPLRLAFSSPNAGFLSVALIAPIVEEIFKAIPLVFIFIFFRHEFDGLMDGLLYGALVGFGFAMTENFFYFLGSSSQGGAAFLGTIVLRAFVFGLNHALYSSMFGLGLALARYATSQATRALAPLGGLALAIFIHMLHNFLNSTGSLICLGSLFVAWGGVLGWLALVWWALREEARLIRQELQDEVESGLLTPRQVEAAASYRARMQARNHLMRNGQRQRARLLDKICLLAAELAFKKRQFRLLGNENGNAEMIAALRQEIANIQEALYSESA</sequence>
<dbReference type="Proteomes" id="UP000050502">
    <property type="component" value="Unassembled WGS sequence"/>
</dbReference>
<keyword evidence="4" id="KW-1185">Reference proteome</keyword>
<dbReference type="STRING" id="872965.SE16_13285"/>
<dbReference type="InterPro" id="IPR026898">
    <property type="entry name" value="PrsW"/>
</dbReference>
<dbReference type="Pfam" id="PF13367">
    <property type="entry name" value="PrsW-protease"/>
    <property type="match status" value="1"/>
</dbReference>
<organism evidence="2 4">
    <name type="scientific">Ardenticatena maritima</name>
    <dbReference type="NCBI Taxonomy" id="872965"/>
    <lineage>
        <taxon>Bacteria</taxon>
        <taxon>Bacillati</taxon>
        <taxon>Chloroflexota</taxon>
        <taxon>Ardenticatenia</taxon>
        <taxon>Ardenticatenales</taxon>
        <taxon>Ardenticatenaceae</taxon>
        <taxon>Ardenticatena</taxon>
    </lineage>
</organism>
<dbReference type="RefSeq" id="WP_054492894.1">
    <property type="nucleotide sequence ID" value="NZ_BBZA01000106.1"/>
</dbReference>
<dbReference type="InParanoid" id="A0A0M8K8J6"/>
<feature type="transmembrane region" description="Helical" evidence="1">
    <location>
        <begin position="6"/>
        <end position="24"/>
    </location>
</feature>
<feature type="transmembrane region" description="Helical" evidence="1">
    <location>
        <begin position="205"/>
        <end position="232"/>
    </location>
</feature>
<keyword evidence="1" id="KW-1133">Transmembrane helix</keyword>
<dbReference type="EMBL" id="LGKN01000009">
    <property type="protein sequence ID" value="KPL86303.1"/>
    <property type="molecule type" value="Genomic_DNA"/>
</dbReference>
<dbReference type="Proteomes" id="UP000037784">
    <property type="component" value="Unassembled WGS sequence"/>
</dbReference>
<feature type="transmembrane region" description="Helical" evidence="1">
    <location>
        <begin position="113"/>
        <end position="134"/>
    </location>
</feature>
<dbReference type="FunCoup" id="A0A0M8K8J6">
    <property type="interactions" value="1"/>
</dbReference>
<evidence type="ECO:0008006" key="6">
    <source>
        <dbReference type="Google" id="ProtNLM"/>
    </source>
</evidence>
<feature type="transmembrane region" description="Helical" evidence="1">
    <location>
        <begin position="36"/>
        <end position="56"/>
    </location>
</feature>
<dbReference type="AlphaFoldDB" id="A0A0M8K8J6"/>
<evidence type="ECO:0000313" key="4">
    <source>
        <dbReference type="Proteomes" id="UP000037784"/>
    </source>
</evidence>
<reference evidence="2 4" key="1">
    <citation type="journal article" date="2015" name="Genome Announc.">
        <title>Draft Genome Sequence of a Heterotrophic Facultative Anaerobic Thermophilic Bacterium, Ardenticatena maritima Strain 110ST.</title>
        <authorList>
            <person name="Kawaichi S."/>
            <person name="Yoshida T."/>
            <person name="Sako Y."/>
            <person name="Nakamura R."/>
        </authorList>
    </citation>
    <scope>NUCLEOTIDE SEQUENCE [LARGE SCALE GENOMIC DNA]</scope>
    <source>
        <strain evidence="2 4">110S</strain>
    </source>
</reference>
<keyword evidence="1" id="KW-0812">Transmembrane</keyword>
<accession>A0A0M8K8J6</accession>
<gene>
    <name evidence="2" type="ORF">ARMA_1444</name>
    <name evidence="3" type="ORF">SE16_13285</name>
</gene>
<reference evidence="3 5" key="2">
    <citation type="submission" date="2015-07" db="EMBL/GenBank/DDBJ databases">
        <title>Whole genome sequence of Ardenticatena maritima DSM 23922.</title>
        <authorList>
            <person name="Hemp J."/>
            <person name="Ward L.M."/>
            <person name="Pace L.A."/>
            <person name="Fischer W.W."/>
        </authorList>
    </citation>
    <scope>NUCLEOTIDE SEQUENCE [LARGE SCALE GENOMIC DNA]</scope>
    <source>
        <strain evidence="3 5">110S</strain>
    </source>
</reference>
<dbReference type="PANTHER" id="PTHR36844">
    <property type="entry name" value="PROTEASE PRSW"/>
    <property type="match status" value="1"/>
</dbReference>
<proteinExistence type="predicted"/>
<evidence type="ECO:0000256" key="1">
    <source>
        <dbReference type="SAM" id="Phobius"/>
    </source>
</evidence>
<name>A0A0M8K8J6_9CHLR</name>
<dbReference type="PANTHER" id="PTHR36844:SF1">
    <property type="entry name" value="PROTEASE PRSW"/>
    <property type="match status" value="1"/>
</dbReference>